<dbReference type="PANTHER" id="PTHR33164">
    <property type="entry name" value="TRANSCRIPTIONAL REGULATOR, MARR FAMILY"/>
    <property type="match status" value="1"/>
</dbReference>
<dbReference type="RefSeq" id="WP_098693914.1">
    <property type="nucleotide sequence ID" value="NZ_CP023778.1"/>
</dbReference>
<gene>
    <name evidence="2" type="ORF">CRH09_11455</name>
</gene>
<dbReference type="AlphaFoldDB" id="A0A291RHY0"/>
<protein>
    <submittedName>
        <fullName evidence="2">MarR family transcriptional regulator</fullName>
    </submittedName>
</protein>
<accession>A0A291RHY0</accession>
<dbReference type="InterPro" id="IPR036388">
    <property type="entry name" value="WH-like_DNA-bd_sf"/>
</dbReference>
<dbReference type="PROSITE" id="PS50995">
    <property type="entry name" value="HTH_MARR_2"/>
    <property type="match status" value="1"/>
</dbReference>
<dbReference type="SUPFAM" id="SSF46785">
    <property type="entry name" value="Winged helix' DNA-binding domain"/>
    <property type="match status" value="1"/>
</dbReference>
<dbReference type="GO" id="GO:0003700">
    <property type="term" value="F:DNA-binding transcription factor activity"/>
    <property type="evidence" value="ECO:0007669"/>
    <property type="project" value="InterPro"/>
</dbReference>
<name>A0A291RHY0_9NOCA</name>
<dbReference type="EMBL" id="CP023778">
    <property type="protein sequence ID" value="ATL66734.1"/>
    <property type="molecule type" value="Genomic_DNA"/>
</dbReference>
<dbReference type="PANTHER" id="PTHR33164:SF99">
    <property type="entry name" value="MARR FAMILY REGULATORY PROTEIN"/>
    <property type="match status" value="1"/>
</dbReference>
<organism evidence="2 3">
    <name type="scientific">Nocardia terpenica</name>
    <dbReference type="NCBI Taxonomy" id="455432"/>
    <lineage>
        <taxon>Bacteria</taxon>
        <taxon>Bacillati</taxon>
        <taxon>Actinomycetota</taxon>
        <taxon>Actinomycetes</taxon>
        <taxon>Mycobacteriales</taxon>
        <taxon>Nocardiaceae</taxon>
        <taxon>Nocardia</taxon>
    </lineage>
</organism>
<dbReference type="InterPro" id="IPR036390">
    <property type="entry name" value="WH_DNA-bd_sf"/>
</dbReference>
<dbReference type="PRINTS" id="PR00598">
    <property type="entry name" value="HTHMARR"/>
</dbReference>
<reference evidence="2 3" key="1">
    <citation type="submission" date="2017-10" db="EMBL/GenBank/DDBJ databases">
        <title>Comparative genomics between pathogenic Norcardia.</title>
        <authorList>
            <person name="Zeng L."/>
        </authorList>
    </citation>
    <scope>NUCLEOTIDE SEQUENCE [LARGE SCALE GENOMIC DNA]</scope>
    <source>
        <strain evidence="2 3">NC_YFY_NT001</strain>
    </source>
</reference>
<feature type="domain" description="HTH marR-type" evidence="1">
    <location>
        <begin position="13"/>
        <end position="145"/>
    </location>
</feature>
<dbReference type="Pfam" id="PF01047">
    <property type="entry name" value="MarR"/>
    <property type="match status" value="1"/>
</dbReference>
<proteinExistence type="predicted"/>
<dbReference type="GeneID" id="88358022"/>
<dbReference type="SMART" id="SM00347">
    <property type="entry name" value="HTH_MARR"/>
    <property type="match status" value="1"/>
</dbReference>
<sequence>MNSGTPDGATQVDGRLGYLLVRSAMRVRQRYLSQLSTLGLLPNQHVILATLHELGPCHQKELATRIGLDTGDLVTYLDGLHTAGAIERTRDPKDRRRQIVSLTPEGRTTLETADRALDILEGVTFGCFSATEKALLGEHLARLYRSLST</sequence>
<dbReference type="Gene3D" id="1.10.10.10">
    <property type="entry name" value="Winged helix-like DNA-binding domain superfamily/Winged helix DNA-binding domain"/>
    <property type="match status" value="1"/>
</dbReference>
<dbReference type="InterPro" id="IPR000835">
    <property type="entry name" value="HTH_MarR-typ"/>
</dbReference>
<evidence type="ECO:0000313" key="2">
    <source>
        <dbReference type="EMBL" id="ATL66734.1"/>
    </source>
</evidence>
<dbReference type="InterPro" id="IPR039422">
    <property type="entry name" value="MarR/SlyA-like"/>
</dbReference>
<dbReference type="Proteomes" id="UP000221961">
    <property type="component" value="Chromosome"/>
</dbReference>
<dbReference type="KEGG" id="ntp:CRH09_11455"/>
<dbReference type="GO" id="GO:0006950">
    <property type="term" value="P:response to stress"/>
    <property type="evidence" value="ECO:0007669"/>
    <property type="project" value="TreeGrafter"/>
</dbReference>
<evidence type="ECO:0000259" key="1">
    <source>
        <dbReference type="PROSITE" id="PS50995"/>
    </source>
</evidence>
<evidence type="ECO:0000313" key="3">
    <source>
        <dbReference type="Proteomes" id="UP000221961"/>
    </source>
</evidence>